<dbReference type="Pfam" id="PF05163">
    <property type="entry name" value="DinB"/>
    <property type="match status" value="1"/>
</dbReference>
<feature type="signal peptide" evidence="4">
    <location>
        <begin position="1"/>
        <end position="18"/>
    </location>
</feature>
<name>A0AAP2GPF4_9BACT</name>
<evidence type="ECO:0000256" key="3">
    <source>
        <dbReference type="PIRSR" id="PIRSR607837-1"/>
    </source>
</evidence>
<reference evidence="5 6" key="1">
    <citation type="submission" date="2021-05" db="EMBL/GenBank/DDBJ databases">
        <title>A Polyphasic approach of four new species of the genus Ohtaekwangia: Ohtaekwangia histidinii sp. nov., Ohtaekwangia cretensis sp. nov., Ohtaekwangia indiensis sp. nov., Ohtaekwangia reichenbachii sp. nov. from diverse environment.</title>
        <authorList>
            <person name="Octaviana S."/>
        </authorList>
    </citation>
    <scope>NUCLEOTIDE SEQUENCE [LARGE SCALE GENOMIC DNA]</scope>
    <source>
        <strain evidence="5 6">PWU4</strain>
    </source>
</reference>
<feature type="binding site" evidence="3">
    <location>
        <position position="162"/>
    </location>
    <ligand>
        <name>a divalent metal cation</name>
        <dbReference type="ChEBI" id="CHEBI:60240"/>
    </ligand>
</feature>
<sequence>MRSGKILFIALLAVASFAALSFKEKTAPPSKAEQLIADWERAKAYTLDYLNAANDDVISFKPTAEMRTFGQQMLHMADDNFGFAALASGKTSPSNFGELEKRSAEFKTKAALTKAVMDSYDFTISVLKDMKDDQLNEVIKVFRWQASREATFQKSFEHQTHHRGQTTVYLRLKGIKPPEERLF</sequence>
<dbReference type="InterPro" id="IPR034660">
    <property type="entry name" value="DinB/YfiT-like"/>
</dbReference>
<gene>
    <name evidence="5" type="ORF">KK083_10830</name>
</gene>
<proteinExistence type="inferred from homology"/>
<dbReference type="Gene3D" id="1.20.120.450">
    <property type="entry name" value="dinb family like domain"/>
    <property type="match status" value="1"/>
</dbReference>
<dbReference type="SUPFAM" id="SSF109854">
    <property type="entry name" value="DinB/YfiT-like putative metalloenzymes"/>
    <property type="match status" value="1"/>
</dbReference>
<evidence type="ECO:0000313" key="5">
    <source>
        <dbReference type="EMBL" id="MBT1697372.1"/>
    </source>
</evidence>
<dbReference type="Proteomes" id="UP001319200">
    <property type="component" value="Unassembled WGS sequence"/>
</dbReference>
<evidence type="ECO:0000313" key="6">
    <source>
        <dbReference type="Proteomes" id="UP001319200"/>
    </source>
</evidence>
<evidence type="ECO:0000256" key="4">
    <source>
        <dbReference type="SAM" id="SignalP"/>
    </source>
</evidence>
<keyword evidence="6" id="KW-1185">Reference proteome</keyword>
<organism evidence="5 6">
    <name type="scientific">Chryseosolibacter histidini</name>
    <dbReference type="NCBI Taxonomy" id="2782349"/>
    <lineage>
        <taxon>Bacteria</taxon>
        <taxon>Pseudomonadati</taxon>
        <taxon>Bacteroidota</taxon>
        <taxon>Cytophagia</taxon>
        <taxon>Cytophagales</taxon>
        <taxon>Chryseotaleaceae</taxon>
        <taxon>Chryseosolibacter</taxon>
    </lineage>
</organism>
<feature type="binding site" evidence="3">
    <location>
        <position position="75"/>
    </location>
    <ligand>
        <name>a divalent metal cation</name>
        <dbReference type="ChEBI" id="CHEBI:60240"/>
    </ligand>
</feature>
<keyword evidence="2 3" id="KW-0479">Metal-binding</keyword>
<accession>A0AAP2GPF4</accession>
<feature type="binding site" evidence="3">
    <location>
        <position position="158"/>
    </location>
    <ligand>
        <name>a divalent metal cation</name>
        <dbReference type="ChEBI" id="CHEBI:60240"/>
    </ligand>
</feature>
<comment type="similarity">
    <text evidence="1">Belongs to the DinB family.</text>
</comment>
<comment type="caution">
    <text evidence="5">The sequence shown here is derived from an EMBL/GenBank/DDBJ whole genome shotgun (WGS) entry which is preliminary data.</text>
</comment>
<dbReference type="AlphaFoldDB" id="A0AAP2GPF4"/>
<evidence type="ECO:0000256" key="2">
    <source>
        <dbReference type="ARBA" id="ARBA00022723"/>
    </source>
</evidence>
<dbReference type="GO" id="GO:0046872">
    <property type="term" value="F:metal ion binding"/>
    <property type="evidence" value="ECO:0007669"/>
    <property type="project" value="UniProtKB-KW"/>
</dbReference>
<dbReference type="RefSeq" id="WP_254163242.1">
    <property type="nucleotide sequence ID" value="NZ_JAHESF010000008.1"/>
</dbReference>
<keyword evidence="4" id="KW-0732">Signal</keyword>
<evidence type="ECO:0000256" key="1">
    <source>
        <dbReference type="ARBA" id="ARBA00008635"/>
    </source>
</evidence>
<dbReference type="InterPro" id="IPR007837">
    <property type="entry name" value="DinB"/>
</dbReference>
<feature type="chain" id="PRO_5043017170" evidence="4">
    <location>
        <begin position="19"/>
        <end position="183"/>
    </location>
</feature>
<dbReference type="EMBL" id="JAHESF010000008">
    <property type="protein sequence ID" value="MBT1697372.1"/>
    <property type="molecule type" value="Genomic_DNA"/>
</dbReference>
<protein>
    <submittedName>
        <fullName evidence="5">DinB family protein</fullName>
    </submittedName>
</protein>